<keyword evidence="4" id="KW-1185">Reference proteome</keyword>
<dbReference type="InterPro" id="IPR032710">
    <property type="entry name" value="NTF2-like_dom_sf"/>
</dbReference>
<dbReference type="InterPro" id="IPR011944">
    <property type="entry name" value="Steroid_delta5-4_isomerase"/>
</dbReference>
<comment type="caution">
    <text evidence="3">The sequence shown here is derived from an EMBL/GenBank/DDBJ whole genome shotgun (WGS) entry which is preliminary data.</text>
</comment>
<dbReference type="GO" id="GO:0005516">
    <property type="term" value="F:calmodulin binding"/>
    <property type="evidence" value="ECO:0007669"/>
    <property type="project" value="InterPro"/>
</dbReference>
<evidence type="ECO:0000313" key="3">
    <source>
        <dbReference type="EMBL" id="ODN67278.1"/>
    </source>
</evidence>
<dbReference type="GO" id="GO:0004683">
    <property type="term" value="F:calcium/calmodulin-dependent protein kinase activity"/>
    <property type="evidence" value="ECO:0007669"/>
    <property type="project" value="InterPro"/>
</dbReference>
<dbReference type="PATRIC" id="fig|291169.3.peg.1012"/>
<reference evidence="3 4" key="1">
    <citation type="submission" date="2016-07" db="EMBL/GenBank/DDBJ databases">
        <title>Draft Genome Sequence of Methylophaga muralis Bur 1.</title>
        <authorList>
            <person name="Vasilenko O.V."/>
            <person name="Doronina N.V."/>
            <person name="Shmareva M.N."/>
            <person name="Tarlachkov S.V."/>
            <person name="Mustakhimov I."/>
            <person name="Trotsenko Y.A."/>
        </authorList>
    </citation>
    <scope>NUCLEOTIDE SEQUENCE [LARGE SCALE GENOMIC DNA]</scope>
    <source>
        <strain evidence="3 4">Bur 1</strain>
    </source>
</reference>
<sequence length="178" mass="20182">MTQYVSSPQFRLKLILPLIFGLTLTACAPEPEVHAAQISEDEIQNLFERWNQSLQTGDPAAVTANYASNAVLLPTVSNKVRTNHTEIEDYFVHFLELSPHGRIDERHISVNDGIAIDTGIYTFDVTKDGEQKQVQARYNFVYERQNDGEWLIVNHHSSAMPEVIVDEPELLEDMLIEG</sequence>
<dbReference type="SUPFAM" id="SSF54427">
    <property type="entry name" value="NTF2-like"/>
    <property type="match status" value="1"/>
</dbReference>
<feature type="chain" id="PRO_5009128643" evidence="1">
    <location>
        <begin position="29"/>
        <end position="178"/>
    </location>
</feature>
<dbReference type="Gene3D" id="3.10.450.50">
    <property type="match status" value="1"/>
</dbReference>
<organism evidence="3 4">
    <name type="scientific">Methylophaga muralis</name>
    <dbReference type="NCBI Taxonomy" id="291169"/>
    <lineage>
        <taxon>Bacteria</taxon>
        <taxon>Pseudomonadati</taxon>
        <taxon>Pseudomonadota</taxon>
        <taxon>Gammaproteobacteria</taxon>
        <taxon>Thiotrichales</taxon>
        <taxon>Piscirickettsiaceae</taxon>
        <taxon>Methylophaga</taxon>
    </lineage>
</organism>
<keyword evidence="3" id="KW-0808">Transferase</keyword>
<dbReference type="NCBIfam" id="TIGR02246">
    <property type="entry name" value="SgcJ/EcaC family oxidoreductase"/>
    <property type="match status" value="1"/>
</dbReference>
<dbReference type="AlphaFoldDB" id="A0A1E3GT82"/>
<feature type="domain" description="Calcium/calmodulin-dependent protein kinase II association-domain" evidence="2">
    <location>
        <begin position="40"/>
        <end position="161"/>
    </location>
</feature>
<proteinExistence type="predicted"/>
<keyword evidence="3" id="KW-0418">Kinase</keyword>
<keyword evidence="1" id="KW-0732">Signal</keyword>
<name>A0A1E3GT82_9GAMM</name>
<dbReference type="EMBL" id="MCRI01000007">
    <property type="protein sequence ID" value="ODN67278.1"/>
    <property type="molecule type" value="Genomic_DNA"/>
</dbReference>
<evidence type="ECO:0000259" key="2">
    <source>
        <dbReference type="Pfam" id="PF08332"/>
    </source>
</evidence>
<accession>A0A1E3GT82</accession>
<dbReference type="Proteomes" id="UP000094379">
    <property type="component" value="Unassembled WGS sequence"/>
</dbReference>
<dbReference type="STRING" id="291169.A9E74_01005"/>
<protein>
    <submittedName>
        <fullName evidence="3">Calcium/calmodulin dependent protein kinase II Association</fullName>
    </submittedName>
</protein>
<gene>
    <name evidence="3" type="ORF">A9E74_01005</name>
</gene>
<dbReference type="InterPro" id="IPR013543">
    <property type="entry name" value="Ca/CaM-dep_prot_kinase-assoc"/>
</dbReference>
<feature type="signal peptide" evidence="1">
    <location>
        <begin position="1"/>
        <end position="28"/>
    </location>
</feature>
<evidence type="ECO:0000313" key="4">
    <source>
        <dbReference type="Proteomes" id="UP000094379"/>
    </source>
</evidence>
<dbReference type="Pfam" id="PF08332">
    <property type="entry name" value="CaMKII_AD"/>
    <property type="match status" value="1"/>
</dbReference>
<dbReference type="RefSeq" id="WP_069295525.1">
    <property type="nucleotide sequence ID" value="NZ_MCRI01000007.1"/>
</dbReference>
<evidence type="ECO:0000256" key="1">
    <source>
        <dbReference type="SAM" id="SignalP"/>
    </source>
</evidence>